<dbReference type="Proteomes" id="UP001163324">
    <property type="component" value="Chromosome 4"/>
</dbReference>
<proteinExistence type="predicted"/>
<comment type="caution">
    <text evidence="1">The sequence shown here is derived from an EMBL/GenBank/DDBJ whole genome shotgun (WGS) entry which is preliminary data.</text>
</comment>
<name>A0ACC0V2Z9_9HYPO</name>
<evidence type="ECO:0000313" key="2">
    <source>
        <dbReference type="Proteomes" id="UP001163324"/>
    </source>
</evidence>
<organism evidence="1 2">
    <name type="scientific">Trichothecium roseum</name>
    <dbReference type="NCBI Taxonomy" id="47278"/>
    <lineage>
        <taxon>Eukaryota</taxon>
        <taxon>Fungi</taxon>
        <taxon>Dikarya</taxon>
        <taxon>Ascomycota</taxon>
        <taxon>Pezizomycotina</taxon>
        <taxon>Sordariomycetes</taxon>
        <taxon>Hypocreomycetidae</taxon>
        <taxon>Hypocreales</taxon>
        <taxon>Hypocreales incertae sedis</taxon>
        <taxon>Trichothecium</taxon>
    </lineage>
</organism>
<accession>A0ACC0V2Z9</accession>
<dbReference type="EMBL" id="CM047943">
    <property type="protein sequence ID" value="KAI9900662.1"/>
    <property type="molecule type" value="Genomic_DNA"/>
</dbReference>
<sequence length="904" mass="100652">MPGRQAHGRSLLAQPKSKNTGNKKSKARSQKNALNAFGIAQENFSTHEKRTPRVRELDVEVERKHGREDGEDEDDEDGEQGPQRKKMKRPSRPADGDVDYGSDSEGNEWQLGGMAEDDEDSEIESDDAFGDSDDEKFNGYAFRGSKSQKKTGSDDEDDSDDSNDEEGETLGEEAIDLATALDQWDEESEEEAKGKKGPGSDYSDSDMSDQSEEESEEEESDEDDEDGDDSGDEADPEQLDALKGLVSGFGGVKEDDAKAKPTSQQKLSLADLGLSGIQDASMKKSVKLLAKEDKEKRPGKTAKLEAPLSRREQGRLDRSAAYEKTNETLNRWTETVKQNRRADHLVFPLAQNSDTKGLDMTEMVPMSARNGGSNELESTIFGIMEQSGLSMEKPEKPKEKVYDDEGNEMTNRQILAKKRMERELHSREAKRAARIKKIKSKAYHRVHRKDKERQAAGEQEELDSEEEREAQDRRRALERVGQRHKESKWAKIGNKSKRAVWDEDFRTGLTEMARKDEELRRRKEGKRAGAGDGDDDESSSGDDTEGDEAALRRKLDELEAEDDEPKSQLMQMKFMQKAEAARKKANDDMIKEIRREMDGDAGPGSEDDQGAGETGRRTYGADKKNPFTMAMDTSGRAPKTARTGDVDNDEDDDVEIKLSNDRSSGVSAALADTSSTGGAWTSAAPRRKTKGASTAENIDVSAGAVVSRPKKPSAKPQPKRAAQKAAANDDDETSSADSDSDSDVQSHMPLRIRDTALVDRAFGGEDVAGDFEREKREAEEADDDKVVDRTLPGWGSWVGEGVSKRERARHRGRFLTKVEGVKKKDRKDAKLERVIVSEKRIKKNDRYLASQLPHPFESRQQYERSLRIPVGPEWTTKETFQSSTKPRVLVKAGEVIAPMSKPMV</sequence>
<evidence type="ECO:0000313" key="1">
    <source>
        <dbReference type="EMBL" id="KAI9900662.1"/>
    </source>
</evidence>
<keyword evidence="2" id="KW-1185">Reference proteome</keyword>
<protein>
    <submittedName>
        <fullName evidence="1">Uncharacterized protein</fullName>
    </submittedName>
</protein>
<reference evidence="1" key="1">
    <citation type="submission" date="2022-10" db="EMBL/GenBank/DDBJ databases">
        <title>Complete Genome of Trichothecium roseum strain YXFP-22015, a Plant Pathogen Isolated from Citrus.</title>
        <authorList>
            <person name="Wang Y."/>
            <person name="Zhu L."/>
        </authorList>
    </citation>
    <scope>NUCLEOTIDE SEQUENCE</scope>
    <source>
        <strain evidence="1">YXFP-22015</strain>
    </source>
</reference>
<gene>
    <name evidence="1" type="ORF">N3K66_004924</name>
</gene>